<evidence type="ECO:0000313" key="3">
    <source>
        <dbReference type="EMBL" id="SFE43672.1"/>
    </source>
</evidence>
<dbReference type="RefSeq" id="WP_254790584.1">
    <property type="nucleotide sequence ID" value="NZ_FOND01000003.1"/>
</dbReference>
<name>A0A1I2AIF1_9ACTN</name>
<gene>
    <name evidence="3" type="ORF">SAMN05216574_103334</name>
</gene>
<accession>A0A1I2AIF1</accession>
<dbReference type="EMBL" id="FOND01000003">
    <property type="protein sequence ID" value="SFE43672.1"/>
    <property type="molecule type" value="Genomic_DNA"/>
</dbReference>
<evidence type="ECO:0000256" key="1">
    <source>
        <dbReference type="SAM" id="MobiDB-lite"/>
    </source>
</evidence>
<keyword evidence="2" id="KW-0472">Membrane</keyword>
<dbReference type="AlphaFoldDB" id="A0A1I2AIF1"/>
<sequence>MTPPFRRRDPQPIARGWELAVAVAGGALIAVALAALVGLGLASALWGGGWVWPQGTETITHVLGGLLVGNPGRGLPPDQLRQVAGPIPVYTCVAAAELVLLTTAAITAVLVARHRRPGDARGGMATRREAEQALGLRQLRAGRAVIRPDRYPARGSRGRLHRLLSTGGDAIRGRLHRSVPTTTSRSTSPAPSTQAPPVRTVKENPR</sequence>
<feature type="transmembrane region" description="Helical" evidence="2">
    <location>
        <begin position="87"/>
        <end position="112"/>
    </location>
</feature>
<feature type="compositionally biased region" description="Low complexity" evidence="1">
    <location>
        <begin position="178"/>
        <end position="198"/>
    </location>
</feature>
<feature type="transmembrane region" description="Helical" evidence="2">
    <location>
        <begin position="21"/>
        <end position="46"/>
    </location>
</feature>
<evidence type="ECO:0008006" key="5">
    <source>
        <dbReference type="Google" id="ProtNLM"/>
    </source>
</evidence>
<dbReference type="STRING" id="1798228.SAMN05216574_103334"/>
<feature type="region of interest" description="Disordered" evidence="1">
    <location>
        <begin position="147"/>
        <end position="206"/>
    </location>
</feature>
<keyword evidence="4" id="KW-1185">Reference proteome</keyword>
<keyword evidence="2" id="KW-0812">Transmembrane</keyword>
<protein>
    <recommendedName>
        <fullName evidence="5">Conjugal transfer protein</fullName>
    </recommendedName>
</protein>
<keyword evidence="2" id="KW-1133">Transmembrane helix</keyword>
<dbReference type="Proteomes" id="UP000198589">
    <property type="component" value="Unassembled WGS sequence"/>
</dbReference>
<proteinExistence type="predicted"/>
<reference evidence="4" key="1">
    <citation type="submission" date="2016-10" db="EMBL/GenBank/DDBJ databases">
        <authorList>
            <person name="Varghese N."/>
            <person name="Submissions S."/>
        </authorList>
    </citation>
    <scope>NUCLEOTIDE SEQUENCE [LARGE SCALE GENOMIC DNA]</scope>
    <source>
        <strain evidence="4">DSM 46838</strain>
    </source>
</reference>
<evidence type="ECO:0000256" key="2">
    <source>
        <dbReference type="SAM" id="Phobius"/>
    </source>
</evidence>
<evidence type="ECO:0000313" key="4">
    <source>
        <dbReference type="Proteomes" id="UP000198589"/>
    </source>
</evidence>
<organism evidence="3 4">
    <name type="scientific">Blastococcus tunisiensis</name>
    <dbReference type="NCBI Taxonomy" id="1798228"/>
    <lineage>
        <taxon>Bacteria</taxon>
        <taxon>Bacillati</taxon>
        <taxon>Actinomycetota</taxon>
        <taxon>Actinomycetes</taxon>
        <taxon>Geodermatophilales</taxon>
        <taxon>Geodermatophilaceae</taxon>
        <taxon>Blastococcus</taxon>
    </lineage>
</organism>